<feature type="repeat" description="ANK" evidence="1">
    <location>
        <begin position="246"/>
        <end position="278"/>
    </location>
</feature>
<evidence type="ECO:0000256" key="1">
    <source>
        <dbReference type="PROSITE-ProRule" id="PRU00023"/>
    </source>
</evidence>
<keyword evidence="1" id="KW-0040">ANK repeat</keyword>
<dbReference type="WBParaSite" id="L893_g11326.t1">
    <property type="protein sequence ID" value="L893_g11326.t1"/>
    <property type="gene ID" value="L893_g11326"/>
</dbReference>
<dbReference type="PROSITE" id="PS50088">
    <property type="entry name" value="ANK_REPEAT"/>
    <property type="match status" value="2"/>
</dbReference>
<dbReference type="AlphaFoldDB" id="A0A1I7Y0A0"/>
<feature type="compositionally biased region" description="Basic and acidic residues" evidence="2">
    <location>
        <begin position="597"/>
        <end position="612"/>
    </location>
</feature>
<evidence type="ECO:0000313" key="3">
    <source>
        <dbReference type="Proteomes" id="UP000095287"/>
    </source>
</evidence>
<sequence>MTKTNEVEETRFLEGECILFQSAYEGHPTSRPGGFLSQFWDKYGVVARTGDEDDAACRAKCVFFLSFNEAVKRVIVKLSVLSLKRVKKVQFANDSKALLASKDGTVEVVRFALRNNNEAWITKSNGMAVRLEDALQTGQIVPVYEAVVESQNPIMQALFMQASKKFMRMKPILKEHKNKVNEICNEDALQAGQIVPGYEAVVESRKEANDQQNPIMQALFIQASGKFVKIKPVLKEHKDKVNEICNGKFPLHYAMEKEMWQAARTLLAYGALASVKNADGNNGYHLAVLMNQASLIAEFSKRNLSGVNAKNARGQRPFHMAIEKSYWSCVTAIISCPLANLNSRDANGDTALHLLVRMEEMPFVLSSIEKILADSSVDYTKRNQKSLSMFEEAILCGQQKTVDLICKAAPGVIPLQDANGNFPIHLTTQEGKCQILHQILNYNASAALSLNSKGQTPLHMAVAQWKGDTQNHVDRLACIQNLVDMKVDLNFRDKDGETIGHYLAREALKTSAPDEDILKLLRKKEMFRSNIRLLDFAEAIWPHFHVAAFCYLLLMGLDLFAKDNKGFPVIDYFHNLPQLSDLLEEYAHRGSPQALGPERKTRIERERRKRDW</sequence>
<feature type="repeat" description="ANK" evidence="1">
    <location>
        <begin position="453"/>
        <end position="494"/>
    </location>
</feature>
<reference evidence="4" key="1">
    <citation type="submission" date="2016-11" db="UniProtKB">
        <authorList>
            <consortium name="WormBaseParasite"/>
        </authorList>
    </citation>
    <scope>IDENTIFICATION</scope>
</reference>
<dbReference type="PANTHER" id="PTHR24202:SF4">
    <property type="entry name" value="E3 UBIQUITIN-PROTEIN LIGASE MIB2-RELATED"/>
    <property type="match status" value="1"/>
</dbReference>
<organism evidence="3 4">
    <name type="scientific">Steinernema glaseri</name>
    <dbReference type="NCBI Taxonomy" id="37863"/>
    <lineage>
        <taxon>Eukaryota</taxon>
        <taxon>Metazoa</taxon>
        <taxon>Ecdysozoa</taxon>
        <taxon>Nematoda</taxon>
        <taxon>Chromadorea</taxon>
        <taxon>Rhabditida</taxon>
        <taxon>Tylenchina</taxon>
        <taxon>Panagrolaimomorpha</taxon>
        <taxon>Strongyloidoidea</taxon>
        <taxon>Steinernematidae</taxon>
        <taxon>Steinernema</taxon>
    </lineage>
</organism>
<name>A0A1I7Y0A0_9BILA</name>
<proteinExistence type="predicted"/>
<dbReference type="SMART" id="SM00248">
    <property type="entry name" value="ANK"/>
    <property type="match status" value="7"/>
</dbReference>
<dbReference type="InterPro" id="IPR036770">
    <property type="entry name" value="Ankyrin_rpt-contain_sf"/>
</dbReference>
<dbReference type="PANTHER" id="PTHR24202">
    <property type="entry name" value="E3 UBIQUITIN-PROTEIN LIGASE MIB2"/>
    <property type="match status" value="1"/>
</dbReference>
<keyword evidence="3" id="KW-1185">Reference proteome</keyword>
<dbReference type="Gene3D" id="1.25.40.20">
    <property type="entry name" value="Ankyrin repeat-containing domain"/>
    <property type="match status" value="2"/>
</dbReference>
<dbReference type="InterPro" id="IPR002110">
    <property type="entry name" value="Ankyrin_rpt"/>
</dbReference>
<dbReference type="Pfam" id="PF00023">
    <property type="entry name" value="Ank"/>
    <property type="match status" value="1"/>
</dbReference>
<dbReference type="SUPFAM" id="SSF48403">
    <property type="entry name" value="Ankyrin repeat"/>
    <property type="match status" value="2"/>
</dbReference>
<protein>
    <submittedName>
        <fullName evidence="4">ANK_REP_REGION domain-containing protein</fullName>
    </submittedName>
</protein>
<dbReference type="Proteomes" id="UP000095287">
    <property type="component" value="Unplaced"/>
</dbReference>
<accession>A0A1I7Y0A0</accession>
<dbReference type="GO" id="GO:0005737">
    <property type="term" value="C:cytoplasm"/>
    <property type="evidence" value="ECO:0007669"/>
    <property type="project" value="TreeGrafter"/>
</dbReference>
<evidence type="ECO:0000313" key="4">
    <source>
        <dbReference type="WBParaSite" id="L893_g11326.t1"/>
    </source>
</evidence>
<dbReference type="GO" id="GO:0016567">
    <property type="term" value="P:protein ubiquitination"/>
    <property type="evidence" value="ECO:0007669"/>
    <property type="project" value="TreeGrafter"/>
</dbReference>
<feature type="region of interest" description="Disordered" evidence="2">
    <location>
        <begin position="591"/>
        <end position="612"/>
    </location>
</feature>
<evidence type="ECO:0000256" key="2">
    <source>
        <dbReference type="SAM" id="MobiDB-lite"/>
    </source>
</evidence>